<sequence>MASLFSLSLLLLFLSFVTAAIDDSQFTFHEATIETIHLAFAQNRLTSRQLVHFYVDRVQTLNPSLRCVLELNPDALHQADEADRLRAAAGGDGTTLGHLHGIPVLLKDSIGTDDKLNTSAGSYALLGARVARDAFVVERLRSAGAVILGKASMSEWYSVRSFEMPSGWCARGGEGLNPYVKSGDPCGSSSGSAIAVAANMVAVSLGTETDGSIICPGDHNSVVGFKPTVGLTSRAGVIPLSPRQDSIGPICRSVSDAVHVLDAIVGFDPRDEATGEAAKFIPMGGYKQFLREDGLKGKRLGIEKMEEYNQDGLIAAEMTNMLDEEVVEAERRMKQLSEEGFEKLMKENELDAMVTLGADAATVLAIGGYPALTVPAGYDDNGMPFGICFGGLKGSEAKLIETAYAFEQATRMRKPPLSYSTEFHYPHYQ</sequence>
<dbReference type="InterPro" id="IPR023631">
    <property type="entry name" value="Amidase_dom"/>
</dbReference>
<dbReference type="SUPFAM" id="SSF75304">
    <property type="entry name" value="Amidase signature (AS) enzymes"/>
    <property type="match status" value="1"/>
</dbReference>
<proteinExistence type="predicted"/>
<feature type="domain" description="Amidase" evidence="2">
    <location>
        <begin position="50"/>
        <end position="302"/>
    </location>
</feature>
<dbReference type="GeneID" id="115731379"/>
<name>A0ABM3GWE8_9MYRT</name>
<gene>
    <name evidence="4" type="primary">LOC115731379</name>
</gene>
<dbReference type="PANTHER" id="PTHR42678:SF25">
    <property type="entry name" value="AMIDASE C869.01"/>
    <property type="match status" value="1"/>
</dbReference>
<dbReference type="PANTHER" id="PTHR42678">
    <property type="entry name" value="AMIDASE"/>
    <property type="match status" value="1"/>
</dbReference>
<evidence type="ECO:0000313" key="4">
    <source>
        <dbReference type="RefSeq" id="XP_048128664.1"/>
    </source>
</evidence>
<evidence type="ECO:0000256" key="1">
    <source>
        <dbReference type="SAM" id="SignalP"/>
    </source>
</evidence>
<feature type="signal peptide" evidence="1">
    <location>
        <begin position="1"/>
        <end position="19"/>
    </location>
</feature>
<dbReference type="RefSeq" id="XP_048128664.1">
    <property type="nucleotide sequence ID" value="XM_048272707.1"/>
</dbReference>
<keyword evidence="3" id="KW-1185">Reference proteome</keyword>
<feature type="chain" id="PRO_5046529091" evidence="1">
    <location>
        <begin position="20"/>
        <end position="429"/>
    </location>
</feature>
<dbReference type="Gene3D" id="3.90.1300.10">
    <property type="entry name" value="Amidase signature (AS) domain"/>
    <property type="match status" value="2"/>
</dbReference>
<protein>
    <submittedName>
        <fullName evidence="4">Probable amidase At4g34880 isoform X2</fullName>
    </submittedName>
</protein>
<reference evidence="4" key="1">
    <citation type="submission" date="2025-08" db="UniProtKB">
        <authorList>
            <consortium name="RefSeq"/>
        </authorList>
    </citation>
    <scope>IDENTIFICATION</scope>
    <source>
        <tissue evidence="4">Leaf</tissue>
    </source>
</reference>
<dbReference type="Proteomes" id="UP000827889">
    <property type="component" value="Chromosome 11"/>
</dbReference>
<dbReference type="InterPro" id="IPR036928">
    <property type="entry name" value="AS_sf"/>
</dbReference>
<evidence type="ECO:0000313" key="3">
    <source>
        <dbReference type="Proteomes" id="UP000827889"/>
    </source>
</evidence>
<organism evidence="3 4">
    <name type="scientific">Rhodamnia argentea</name>
    <dbReference type="NCBI Taxonomy" id="178133"/>
    <lineage>
        <taxon>Eukaryota</taxon>
        <taxon>Viridiplantae</taxon>
        <taxon>Streptophyta</taxon>
        <taxon>Embryophyta</taxon>
        <taxon>Tracheophyta</taxon>
        <taxon>Spermatophyta</taxon>
        <taxon>Magnoliopsida</taxon>
        <taxon>eudicotyledons</taxon>
        <taxon>Gunneridae</taxon>
        <taxon>Pentapetalae</taxon>
        <taxon>rosids</taxon>
        <taxon>malvids</taxon>
        <taxon>Myrtales</taxon>
        <taxon>Myrtaceae</taxon>
        <taxon>Myrtoideae</taxon>
        <taxon>Myrteae</taxon>
        <taxon>Australasian group</taxon>
        <taxon>Rhodamnia</taxon>
    </lineage>
</organism>
<evidence type="ECO:0000259" key="2">
    <source>
        <dbReference type="Pfam" id="PF01425"/>
    </source>
</evidence>
<keyword evidence="1" id="KW-0732">Signal</keyword>
<dbReference type="Pfam" id="PF01425">
    <property type="entry name" value="Amidase"/>
    <property type="match status" value="1"/>
</dbReference>
<accession>A0ABM3GWE8</accession>